<dbReference type="PANTHER" id="PTHR12778">
    <property type="entry name" value="SOLUTE CARRIER FAMILY 33 ACETYL-COA TRANSPORTER -RELATED"/>
    <property type="match status" value="1"/>
</dbReference>
<feature type="transmembrane region" description="Helical" evidence="6">
    <location>
        <begin position="162"/>
        <end position="181"/>
    </location>
</feature>
<keyword evidence="9" id="KW-1185">Reference proteome</keyword>
<dbReference type="InterPro" id="IPR004752">
    <property type="entry name" value="AmpG_permease/AT-1"/>
</dbReference>
<dbReference type="PANTHER" id="PTHR12778:SF10">
    <property type="entry name" value="MAJOR FACILITATOR SUPERFAMILY DOMAIN-CONTAINING PROTEIN 3"/>
    <property type="match status" value="1"/>
</dbReference>
<dbReference type="EMBL" id="VWSJ01000025">
    <property type="protein sequence ID" value="MSN96813.1"/>
    <property type="molecule type" value="Genomic_DNA"/>
</dbReference>
<feature type="transmembrane region" description="Helical" evidence="6">
    <location>
        <begin position="361"/>
        <end position="381"/>
    </location>
</feature>
<protein>
    <submittedName>
        <fullName evidence="8">MFS transporter</fullName>
    </submittedName>
</protein>
<feature type="transmembrane region" description="Helical" evidence="6">
    <location>
        <begin position="298"/>
        <end position="322"/>
    </location>
</feature>
<evidence type="ECO:0000256" key="1">
    <source>
        <dbReference type="ARBA" id="ARBA00004141"/>
    </source>
</evidence>
<keyword evidence="5 6" id="KW-0472">Membrane</keyword>
<dbReference type="GO" id="GO:0016020">
    <property type="term" value="C:membrane"/>
    <property type="evidence" value="ECO:0007669"/>
    <property type="project" value="UniProtKB-SubCell"/>
</dbReference>
<dbReference type="InterPro" id="IPR036259">
    <property type="entry name" value="MFS_trans_sf"/>
</dbReference>
<dbReference type="Pfam" id="PF07690">
    <property type="entry name" value="MFS_1"/>
    <property type="match status" value="1"/>
</dbReference>
<keyword evidence="4 6" id="KW-1133">Transmembrane helix</keyword>
<dbReference type="InterPro" id="IPR020846">
    <property type="entry name" value="MFS_dom"/>
</dbReference>
<name>A0A6L5WLX8_9BACT</name>
<feature type="transmembrane region" description="Helical" evidence="6">
    <location>
        <begin position="41"/>
        <end position="60"/>
    </location>
</feature>
<dbReference type="GO" id="GO:0022857">
    <property type="term" value="F:transmembrane transporter activity"/>
    <property type="evidence" value="ECO:0007669"/>
    <property type="project" value="InterPro"/>
</dbReference>
<dbReference type="AlphaFoldDB" id="A0A6L5WLX8"/>
<accession>A0A6L5WLX8</accession>
<feature type="transmembrane region" description="Helical" evidence="6">
    <location>
        <begin position="96"/>
        <end position="115"/>
    </location>
</feature>
<organism evidence="8 9">
    <name type="scientific">Campylobacter portucalensis</name>
    <dbReference type="NCBI Taxonomy" id="2608384"/>
    <lineage>
        <taxon>Bacteria</taxon>
        <taxon>Pseudomonadati</taxon>
        <taxon>Campylobacterota</taxon>
        <taxon>Epsilonproteobacteria</taxon>
        <taxon>Campylobacterales</taxon>
        <taxon>Campylobacteraceae</taxon>
        <taxon>Campylobacter</taxon>
    </lineage>
</organism>
<dbReference type="Gene3D" id="1.20.1250.20">
    <property type="entry name" value="MFS general substrate transporter like domains"/>
    <property type="match status" value="1"/>
</dbReference>
<feature type="transmembrane region" description="Helical" evidence="6">
    <location>
        <begin position="7"/>
        <end position="29"/>
    </location>
</feature>
<evidence type="ECO:0000256" key="5">
    <source>
        <dbReference type="ARBA" id="ARBA00023136"/>
    </source>
</evidence>
<evidence type="ECO:0000313" key="9">
    <source>
        <dbReference type="Proteomes" id="UP000476338"/>
    </source>
</evidence>
<gene>
    <name evidence="8" type="ORF">F1B92_06495</name>
</gene>
<feature type="transmembrane region" description="Helical" evidence="6">
    <location>
        <begin position="272"/>
        <end position="292"/>
    </location>
</feature>
<reference evidence="8 9" key="1">
    <citation type="submission" date="2019-09" db="EMBL/GenBank/DDBJ databases">
        <authorList>
            <person name="Silva M."/>
            <person name="Pereira G."/>
            <person name="Lopes-Da-Costa L."/>
            <person name="Silva E."/>
        </authorList>
    </citation>
    <scope>NUCLEOTIDE SEQUENCE [LARGE SCALE GENOMIC DNA]</scope>
    <source>
        <strain evidence="8 9">FMV-PI01</strain>
    </source>
</reference>
<sequence>MKRYVLVFMLYLTGYVSSGFLMEGLVVIFRQSGVGLEKVGLLYFTIIFWAFRGLWAPFVDKIVSKTGLYKSFIIKIQALMILTLIVVSFLDVNKHLVILILLAAIMGFLSATNDIGSGALIHKIFKTNELSLANSFKASGNLIGHILGSGVTLIIYDKFGLQISSMFLISLVLIAMLYMALFKEEKSTINLDKKLDFKSMFIFIKDEKIWISVMILGAFGICMSYGLLTPILVDSGWGLSDIGSVVHIYGTLFAIITSFLVSFIIKKLKLINALLLMMILMSIVILTMLLPIQTSKFIVILIVSLMIGFYVSNGVVLNTIMMSKANRVNPASQIAIQSSISMLFQFISFYLGMLIASFLGYKFVIVLSSGLCLVTFVYINLVKDKLGLI</sequence>
<keyword evidence="3 6" id="KW-0812">Transmembrane</keyword>
<evidence type="ECO:0000313" key="8">
    <source>
        <dbReference type="EMBL" id="MSN96813.1"/>
    </source>
</evidence>
<dbReference type="Proteomes" id="UP000476338">
    <property type="component" value="Unassembled WGS sequence"/>
</dbReference>
<proteinExistence type="predicted"/>
<dbReference type="RefSeq" id="WP_154571078.1">
    <property type="nucleotide sequence ID" value="NZ_VWSJ01000025.1"/>
</dbReference>
<evidence type="ECO:0000256" key="2">
    <source>
        <dbReference type="ARBA" id="ARBA00022448"/>
    </source>
</evidence>
<feature type="transmembrane region" description="Helical" evidence="6">
    <location>
        <begin position="72"/>
        <end position="90"/>
    </location>
</feature>
<feature type="transmembrane region" description="Helical" evidence="6">
    <location>
        <begin position="334"/>
        <end position="355"/>
    </location>
</feature>
<feature type="transmembrane region" description="Helical" evidence="6">
    <location>
        <begin position="245"/>
        <end position="265"/>
    </location>
</feature>
<comment type="subcellular location">
    <subcellularLocation>
        <location evidence="1">Membrane</location>
        <topology evidence="1">Multi-pass membrane protein</topology>
    </subcellularLocation>
</comment>
<evidence type="ECO:0000256" key="6">
    <source>
        <dbReference type="SAM" id="Phobius"/>
    </source>
</evidence>
<feature type="transmembrane region" description="Helical" evidence="6">
    <location>
        <begin position="209"/>
        <end position="233"/>
    </location>
</feature>
<feature type="domain" description="Major facilitator superfamily (MFS) profile" evidence="7">
    <location>
        <begin position="1"/>
        <end position="187"/>
    </location>
</feature>
<evidence type="ECO:0000256" key="3">
    <source>
        <dbReference type="ARBA" id="ARBA00022692"/>
    </source>
</evidence>
<dbReference type="SUPFAM" id="SSF103473">
    <property type="entry name" value="MFS general substrate transporter"/>
    <property type="match status" value="1"/>
</dbReference>
<keyword evidence="2" id="KW-0813">Transport</keyword>
<evidence type="ECO:0000259" key="7">
    <source>
        <dbReference type="PROSITE" id="PS50850"/>
    </source>
</evidence>
<evidence type="ECO:0000256" key="4">
    <source>
        <dbReference type="ARBA" id="ARBA00022989"/>
    </source>
</evidence>
<feature type="transmembrane region" description="Helical" evidence="6">
    <location>
        <begin position="136"/>
        <end position="156"/>
    </location>
</feature>
<dbReference type="PROSITE" id="PS50850">
    <property type="entry name" value="MFS"/>
    <property type="match status" value="1"/>
</dbReference>
<comment type="caution">
    <text evidence="8">The sequence shown here is derived from an EMBL/GenBank/DDBJ whole genome shotgun (WGS) entry which is preliminary data.</text>
</comment>
<reference evidence="8 9" key="2">
    <citation type="submission" date="2020-03" db="EMBL/GenBank/DDBJ databases">
        <title>Campylobacter portucalensis sp. nov., a new species of Campylobacter isolated from the reproductive tract of bulls.</title>
        <authorList>
            <person name="Silva M.F."/>
            <person name="Pereira G."/>
            <person name="Carneiro C."/>
            <person name="Hemphill A."/>
            <person name="Mateus L."/>
            <person name="Lopes-Da-Costa L."/>
            <person name="Silva E."/>
        </authorList>
    </citation>
    <scope>NUCLEOTIDE SEQUENCE [LARGE SCALE GENOMIC DNA]</scope>
    <source>
        <strain evidence="8 9">FMV-PI01</strain>
    </source>
</reference>
<dbReference type="InterPro" id="IPR011701">
    <property type="entry name" value="MFS"/>
</dbReference>